<dbReference type="Pfam" id="PF00378">
    <property type="entry name" value="ECH_1"/>
    <property type="match status" value="1"/>
</dbReference>
<protein>
    <submittedName>
        <fullName evidence="1">Enoyl-CoA hydratase/isomerase family protein</fullName>
    </submittedName>
</protein>
<keyword evidence="2" id="KW-1185">Reference proteome</keyword>
<reference evidence="2" key="1">
    <citation type="submission" date="2021-11" db="EMBL/GenBank/DDBJ databases">
        <title>Cultivation dependent microbiological survey of springs from the worlds oldest radium mine currently devoted to the extraction of radon-saturated water.</title>
        <authorList>
            <person name="Kapinusova G."/>
            <person name="Smrhova T."/>
            <person name="Strejcek M."/>
            <person name="Suman J."/>
            <person name="Jani K."/>
            <person name="Pajer P."/>
            <person name="Uhlik O."/>
        </authorList>
    </citation>
    <scope>NUCLEOTIDE SEQUENCE [LARGE SCALE GENOMIC DNA]</scope>
    <source>
        <strain evidence="2">J379</strain>
    </source>
</reference>
<dbReference type="SUPFAM" id="SSF52096">
    <property type="entry name" value="ClpP/crotonase"/>
    <property type="match status" value="1"/>
</dbReference>
<organism evidence="1 2">
    <name type="scientific">Svornostia abyssi</name>
    <dbReference type="NCBI Taxonomy" id="2898438"/>
    <lineage>
        <taxon>Bacteria</taxon>
        <taxon>Bacillati</taxon>
        <taxon>Actinomycetota</taxon>
        <taxon>Thermoleophilia</taxon>
        <taxon>Solirubrobacterales</taxon>
        <taxon>Baekduiaceae</taxon>
        <taxon>Svornostia</taxon>
    </lineage>
</organism>
<dbReference type="CDD" id="cd06558">
    <property type="entry name" value="crotonase-like"/>
    <property type="match status" value="1"/>
</dbReference>
<dbReference type="PANTHER" id="PTHR11941:SF54">
    <property type="entry name" value="ENOYL-COA HYDRATASE, MITOCHONDRIAL"/>
    <property type="match status" value="1"/>
</dbReference>
<dbReference type="EMBL" id="CP088295">
    <property type="protein sequence ID" value="UUY03144.1"/>
    <property type="molecule type" value="Genomic_DNA"/>
</dbReference>
<dbReference type="InterPro" id="IPR001753">
    <property type="entry name" value="Enoyl-CoA_hydra/iso"/>
</dbReference>
<proteinExistence type="predicted"/>
<dbReference type="Gene3D" id="3.90.226.10">
    <property type="entry name" value="2-enoyl-CoA Hydratase, Chain A, domain 1"/>
    <property type="match status" value="1"/>
</dbReference>
<dbReference type="RefSeq" id="WP_353863656.1">
    <property type="nucleotide sequence ID" value="NZ_CP088295.1"/>
</dbReference>
<sequence length="259" mass="27777">MSDSKVRIDREGPLAILTVAAPPVNLFDRAMFDALLAALDELDADPPRALLLRAVGKVWTGGVDVHEFDGLTPQTGAQLWTDLFELIHRVEDLPYPTIFAAHGLCLTWGLELALGCDLLLAAESAKFGLVEIVVGLTPSMGGPQRLAERAGPARAREVIFTGELFTAATFEAWNVVNRVYPDAEFASEAEAFALRLANGPTKAHHATKQIIRMQIAGGARAADDITPQVSGELFATEDLKGAVQSFLTQGPGKATYEGR</sequence>
<accession>A0ABY5PEP6</accession>
<dbReference type="InterPro" id="IPR029045">
    <property type="entry name" value="ClpP/crotonase-like_dom_sf"/>
</dbReference>
<dbReference type="PANTHER" id="PTHR11941">
    <property type="entry name" value="ENOYL-COA HYDRATASE-RELATED"/>
    <property type="match status" value="1"/>
</dbReference>
<dbReference type="Proteomes" id="UP001058860">
    <property type="component" value="Chromosome"/>
</dbReference>
<evidence type="ECO:0000313" key="1">
    <source>
        <dbReference type="EMBL" id="UUY03144.1"/>
    </source>
</evidence>
<gene>
    <name evidence="1" type="ORF">LRS13_21090</name>
</gene>
<evidence type="ECO:0000313" key="2">
    <source>
        <dbReference type="Proteomes" id="UP001058860"/>
    </source>
</evidence>
<name>A0ABY5PEP6_9ACTN</name>